<evidence type="ECO:0000256" key="11">
    <source>
        <dbReference type="ARBA" id="ARBA00023004"/>
    </source>
</evidence>
<dbReference type="GO" id="GO:0030488">
    <property type="term" value="P:tRNA methylation"/>
    <property type="evidence" value="ECO:0007669"/>
    <property type="project" value="UniProtKB-UniRule"/>
</dbReference>
<evidence type="ECO:0000313" key="17">
    <source>
        <dbReference type="Proteomes" id="UP001063350"/>
    </source>
</evidence>
<keyword evidence="3 14" id="KW-0004">4Fe-4S</keyword>
<dbReference type="Pfam" id="PF21016">
    <property type="entry name" value="RlmN_N"/>
    <property type="match status" value="1"/>
</dbReference>
<dbReference type="InterPro" id="IPR058240">
    <property type="entry name" value="rSAM_sf"/>
</dbReference>
<dbReference type="RefSeq" id="WP_267928948.1">
    <property type="nucleotide sequence ID" value="NZ_AP024233.1"/>
</dbReference>
<feature type="binding site" evidence="14">
    <location>
        <position position="118"/>
    </location>
    <ligand>
        <name>[4Fe-4S] cluster</name>
        <dbReference type="ChEBI" id="CHEBI:49883"/>
        <note>4Fe-4S-S-AdoMet</note>
    </ligand>
</feature>
<dbReference type="CDD" id="cd01335">
    <property type="entry name" value="Radical_SAM"/>
    <property type="match status" value="1"/>
</dbReference>
<proteinExistence type="inferred from homology"/>
<feature type="binding site" evidence="14">
    <location>
        <position position="114"/>
    </location>
    <ligand>
        <name>[4Fe-4S] cluster</name>
        <dbReference type="ChEBI" id="CHEBI:49883"/>
        <note>4Fe-4S-S-AdoMet</note>
    </ligand>
</feature>
<accession>A0A915XJT7</accession>
<dbReference type="SUPFAM" id="SSF102114">
    <property type="entry name" value="Radical SAM enzymes"/>
    <property type="match status" value="1"/>
</dbReference>
<comment type="subcellular location">
    <subcellularLocation>
        <location evidence="1 14">Cytoplasm</location>
    </subcellularLocation>
</comment>
<keyword evidence="9 14" id="KW-0819">tRNA processing</keyword>
<dbReference type="GO" id="GO:0051539">
    <property type="term" value="F:4 iron, 4 sulfur cluster binding"/>
    <property type="evidence" value="ECO:0007669"/>
    <property type="project" value="UniProtKB-UniRule"/>
</dbReference>
<feature type="active site" description="Proton acceptor" evidence="14">
    <location>
        <position position="94"/>
    </location>
</feature>
<keyword evidence="13 14" id="KW-1015">Disulfide bond</keyword>
<dbReference type="GO" id="GO:0002935">
    <property type="term" value="F:tRNA (adenine(37)-C2)-methyltransferase activity"/>
    <property type="evidence" value="ECO:0007669"/>
    <property type="project" value="UniProtKB-UniRule"/>
</dbReference>
<evidence type="ECO:0000256" key="14">
    <source>
        <dbReference type="HAMAP-Rule" id="MF_01849"/>
    </source>
</evidence>
<evidence type="ECO:0000256" key="1">
    <source>
        <dbReference type="ARBA" id="ARBA00004496"/>
    </source>
</evidence>
<evidence type="ECO:0000256" key="4">
    <source>
        <dbReference type="ARBA" id="ARBA00022490"/>
    </source>
</evidence>
<dbReference type="SFLD" id="SFLDS00029">
    <property type="entry name" value="Radical_SAM"/>
    <property type="match status" value="1"/>
</dbReference>
<dbReference type="Gene3D" id="3.20.20.70">
    <property type="entry name" value="Aldolase class I"/>
    <property type="match status" value="1"/>
</dbReference>
<reference evidence="16" key="1">
    <citation type="submission" date="2020-12" db="EMBL/GenBank/DDBJ databases">
        <title>Desulfobium dissulfuricans gen. nov., sp. nov., a novel mesophilic, sulfate-reducing bacterium isolated from a deep-sea hydrothermal vent.</title>
        <authorList>
            <person name="Hashimoto Y."/>
            <person name="Tame A."/>
            <person name="Sawayama S."/>
            <person name="Miyazaki J."/>
            <person name="Takai K."/>
            <person name="Nakagawa S."/>
        </authorList>
    </citation>
    <scope>NUCLEOTIDE SEQUENCE</scope>
    <source>
        <strain evidence="16">GF1</strain>
    </source>
</reference>
<dbReference type="NCBIfam" id="TIGR00048">
    <property type="entry name" value="rRNA_mod_RlmN"/>
    <property type="match status" value="1"/>
</dbReference>
<sequence>MEQELTDLKNLDQQGLIRFVESLGQPAFRGRQILAWLYRPGVTDFFQMTDLAREFRAVLGRHARISRFTEPVVQQSRDGSAKFGFRLEDGFVIESVLIPDEDRNTLCVSSQAGCAMGCRFCMTGSMGFTRNLQPAEIVNQVCAVRDWMLEYDRGRLTNLVFMGMGEPLANLKNLLTALSILTEQRGLDFASRRITVSTCGLVPQMMELGQATDVNLAVSLHAADDVTRSRLMPVNDRYPLAELIEACKKFPMKKRQRIMFEYTMLAGINDSDETAEKLARLLRGVPSKINLLAMNATDNEEFRSPGRERMLRFQQILRRHGFSVFIRHSRGEDILAACGQLAGRHSSPPV</sequence>
<keyword evidence="8 14" id="KW-0949">S-adenosyl-L-methionine</keyword>
<evidence type="ECO:0000256" key="13">
    <source>
        <dbReference type="ARBA" id="ARBA00023157"/>
    </source>
</evidence>
<feature type="binding site" evidence="14">
    <location>
        <begin position="219"/>
        <end position="221"/>
    </location>
    <ligand>
        <name>S-adenosyl-L-methionine</name>
        <dbReference type="ChEBI" id="CHEBI:59789"/>
    </ligand>
</feature>
<dbReference type="GO" id="GO:0046872">
    <property type="term" value="F:metal ion binding"/>
    <property type="evidence" value="ECO:0007669"/>
    <property type="project" value="UniProtKB-KW"/>
</dbReference>
<keyword evidence="7 14" id="KW-0808">Transferase</keyword>
<name>A0A915XJT7_9BACT</name>
<evidence type="ECO:0000313" key="16">
    <source>
        <dbReference type="EMBL" id="BCO09072.1"/>
    </source>
</evidence>
<evidence type="ECO:0000256" key="3">
    <source>
        <dbReference type="ARBA" id="ARBA00022485"/>
    </source>
</evidence>
<evidence type="ECO:0000256" key="12">
    <source>
        <dbReference type="ARBA" id="ARBA00023014"/>
    </source>
</evidence>
<dbReference type="PANTHER" id="PTHR30544">
    <property type="entry name" value="23S RRNA METHYLTRANSFERASE"/>
    <property type="match status" value="1"/>
</dbReference>
<dbReference type="SFLD" id="SFLDG01062">
    <property type="entry name" value="methyltransferase_(Class_A)"/>
    <property type="match status" value="1"/>
</dbReference>
<dbReference type="GO" id="GO:0000049">
    <property type="term" value="F:tRNA binding"/>
    <property type="evidence" value="ECO:0007669"/>
    <property type="project" value="UniProtKB-UniRule"/>
</dbReference>
<keyword evidence="5 14" id="KW-0698">rRNA processing</keyword>
<dbReference type="InterPro" id="IPR027492">
    <property type="entry name" value="RNA_MTrfase_RlmN"/>
</dbReference>
<dbReference type="Gene3D" id="1.10.150.530">
    <property type="match status" value="1"/>
</dbReference>
<keyword evidence="17" id="KW-1185">Reference proteome</keyword>
<protein>
    <recommendedName>
        <fullName evidence="14">Probable dual-specificity RNA methyltransferase RlmN</fullName>
        <ecNumber evidence="14">2.1.1.192</ecNumber>
    </recommendedName>
    <alternativeName>
        <fullName evidence="14">23S rRNA (adenine(2503)-C(2))-methyltransferase</fullName>
    </alternativeName>
    <alternativeName>
        <fullName evidence="14">23S rRNA m2A2503 methyltransferase</fullName>
    </alternativeName>
    <alternativeName>
        <fullName evidence="14">Ribosomal RNA large subunit methyltransferase N</fullName>
    </alternativeName>
    <alternativeName>
        <fullName evidence="14">tRNA (adenine(37)-C(2))-methyltransferase</fullName>
    </alternativeName>
    <alternativeName>
        <fullName evidence="14">tRNA m2A37 methyltransferase</fullName>
    </alternativeName>
</protein>
<feature type="binding site" evidence="14">
    <location>
        <position position="197"/>
    </location>
    <ligand>
        <name>S-adenosyl-L-methionine</name>
        <dbReference type="ChEBI" id="CHEBI:59789"/>
    </ligand>
</feature>
<dbReference type="HAMAP" id="MF_01849">
    <property type="entry name" value="RNA_methyltr_RlmN"/>
    <property type="match status" value="1"/>
</dbReference>
<feature type="active site" description="S-methylcysteine intermediate" evidence="14">
    <location>
        <position position="338"/>
    </location>
</feature>
<dbReference type="SFLD" id="SFLDF00275">
    <property type="entry name" value="adenosine_C2_methyltransferase"/>
    <property type="match status" value="1"/>
</dbReference>
<comment type="miscellaneous">
    <text evidence="14">Reaction proceeds by a ping-pong mechanism involving intermediate methylation of a conserved cysteine residue.</text>
</comment>
<feature type="binding site" evidence="14">
    <location>
        <begin position="165"/>
        <end position="166"/>
    </location>
    <ligand>
        <name>S-adenosyl-L-methionine</name>
        <dbReference type="ChEBI" id="CHEBI:59789"/>
    </ligand>
</feature>
<evidence type="ECO:0000259" key="15">
    <source>
        <dbReference type="PROSITE" id="PS51918"/>
    </source>
</evidence>
<dbReference type="EC" id="2.1.1.192" evidence="14"/>
<dbReference type="PANTHER" id="PTHR30544:SF5">
    <property type="entry name" value="RADICAL SAM CORE DOMAIN-CONTAINING PROTEIN"/>
    <property type="match status" value="1"/>
</dbReference>
<dbReference type="InterPro" id="IPR004383">
    <property type="entry name" value="rRNA_lsu_MTrfase_RlmN/Cfr"/>
</dbReference>
<evidence type="ECO:0000256" key="5">
    <source>
        <dbReference type="ARBA" id="ARBA00022552"/>
    </source>
</evidence>
<evidence type="ECO:0000256" key="8">
    <source>
        <dbReference type="ARBA" id="ARBA00022691"/>
    </source>
</evidence>
<comment type="caution">
    <text evidence="14">Lacks conserved residue(s) required for the propagation of feature annotation.</text>
</comment>
<dbReference type="Pfam" id="PF04055">
    <property type="entry name" value="Radical_SAM"/>
    <property type="match status" value="1"/>
</dbReference>
<dbReference type="AlphaFoldDB" id="A0A915XJT7"/>
<dbReference type="GO" id="GO:0005737">
    <property type="term" value="C:cytoplasm"/>
    <property type="evidence" value="ECO:0007669"/>
    <property type="project" value="UniProtKB-SubCell"/>
</dbReference>
<organism evidence="16 17">
    <name type="scientific">Desulfolithobacter dissulfuricans</name>
    <dbReference type="NCBI Taxonomy" id="2795293"/>
    <lineage>
        <taxon>Bacteria</taxon>
        <taxon>Pseudomonadati</taxon>
        <taxon>Thermodesulfobacteriota</taxon>
        <taxon>Desulfobulbia</taxon>
        <taxon>Desulfobulbales</taxon>
        <taxon>Desulfobulbaceae</taxon>
        <taxon>Desulfolithobacter</taxon>
    </lineage>
</organism>
<dbReference type="Proteomes" id="UP001063350">
    <property type="component" value="Chromosome"/>
</dbReference>
<feature type="binding site" evidence="14">
    <location>
        <position position="121"/>
    </location>
    <ligand>
        <name>[4Fe-4S] cluster</name>
        <dbReference type="ChEBI" id="CHEBI:49883"/>
        <note>4Fe-4S-S-AdoMet</note>
    </ligand>
</feature>
<dbReference type="GO" id="GO:0070475">
    <property type="term" value="P:rRNA base methylation"/>
    <property type="evidence" value="ECO:0007669"/>
    <property type="project" value="UniProtKB-UniRule"/>
</dbReference>
<dbReference type="InterPro" id="IPR048641">
    <property type="entry name" value="RlmN_N"/>
</dbReference>
<dbReference type="GO" id="GO:0019843">
    <property type="term" value="F:rRNA binding"/>
    <property type="evidence" value="ECO:0007669"/>
    <property type="project" value="UniProtKB-UniRule"/>
</dbReference>
<keyword evidence="10 14" id="KW-0479">Metal-binding</keyword>
<keyword evidence="11 14" id="KW-0408">Iron</keyword>
<dbReference type="PIRSF" id="PIRSF006004">
    <property type="entry name" value="CHP00048"/>
    <property type="match status" value="1"/>
</dbReference>
<comment type="catalytic activity">
    <reaction evidence="14">
        <text>adenosine(2503) in 23S rRNA + 2 reduced [2Fe-2S]-[ferredoxin] + 2 S-adenosyl-L-methionine = 2-methyladenosine(2503) in 23S rRNA + 5'-deoxyadenosine + L-methionine + 2 oxidized [2Fe-2S]-[ferredoxin] + S-adenosyl-L-homocysteine</text>
        <dbReference type="Rhea" id="RHEA:42916"/>
        <dbReference type="Rhea" id="RHEA-COMP:10000"/>
        <dbReference type="Rhea" id="RHEA-COMP:10001"/>
        <dbReference type="Rhea" id="RHEA-COMP:10152"/>
        <dbReference type="Rhea" id="RHEA-COMP:10282"/>
        <dbReference type="ChEBI" id="CHEBI:17319"/>
        <dbReference type="ChEBI" id="CHEBI:33737"/>
        <dbReference type="ChEBI" id="CHEBI:33738"/>
        <dbReference type="ChEBI" id="CHEBI:57844"/>
        <dbReference type="ChEBI" id="CHEBI:57856"/>
        <dbReference type="ChEBI" id="CHEBI:59789"/>
        <dbReference type="ChEBI" id="CHEBI:74411"/>
        <dbReference type="ChEBI" id="CHEBI:74497"/>
        <dbReference type="EC" id="2.1.1.192"/>
    </reaction>
</comment>
<dbReference type="PROSITE" id="PS51918">
    <property type="entry name" value="RADICAL_SAM"/>
    <property type="match status" value="1"/>
</dbReference>
<dbReference type="GO" id="GO:0070040">
    <property type="term" value="F:rRNA (adenine(2503)-C2-)-methyltransferase activity"/>
    <property type="evidence" value="ECO:0007669"/>
    <property type="project" value="UniProtKB-UniRule"/>
</dbReference>
<comment type="function">
    <text evidence="14">Specifically methylates position 2 of adenine 2503 in 23S rRNA and position 2 of adenine 37 in tRNAs.</text>
</comment>
<evidence type="ECO:0000256" key="2">
    <source>
        <dbReference type="ARBA" id="ARBA00007544"/>
    </source>
</evidence>
<dbReference type="InterPro" id="IPR007197">
    <property type="entry name" value="rSAM"/>
</dbReference>
<feature type="domain" description="Radical SAM core" evidence="15">
    <location>
        <begin position="100"/>
        <end position="327"/>
    </location>
</feature>
<keyword evidence="6 14" id="KW-0489">Methyltransferase</keyword>
<comment type="cofactor">
    <cofactor evidence="14">
        <name>[4Fe-4S] cluster</name>
        <dbReference type="ChEBI" id="CHEBI:49883"/>
    </cofactor>
    <text evidence="14">Binds 1 [4Fe-4S] cluster. The cluster is coordinated with 3 cysteines and an exchangeable S-adenosyl-L-methionine.</text>
</comment>
<evidence type="ECO:0000256" key="10">
    <source>
        <dbReference type="ARBA" id="ARBA00022723"/>
    </source>
</evidence>
<evidence type="ECO:0000256" key="6">
    <source>
        <dbReference type="ARBA" id="ARBA00022603"/>
    </source>
</evidence>
<feature type="binding site" evidence="14">
    <location>
        <position position="295"/>
    </location>
    <ligand>
        <name>S-adenosyl-L-methionine</name>
        <dbReference type="ChEBI" id="CHEBI:59789"/>
    </ligand>
</feature>
<comment type="catalytic activity">
    <reaction evidence="14">
        <text>adenosine(37) in tRNA + 2 reduced [2Fe-2S]-[ferredoxin] + 2 S-adenosyl-L-methionine = 2-methyladenosine(37) in tRNA + 5'-deoxyadenosine + L-methionine + 2 oxidized [2Fe-2S]-[ferredoxin] + S-adenosyl-L-homocysteine</text>
        <dbReference type="Rhea" id="RHEA:43332"/>
        <dbReference type="Rhea" id="RHEA-COMP:10000"/>
        <dbReference type="Rhea" id="RHEA-COMP:10001"/>
        <dbReference type="Rhea" id="RHEA-COMP:10162"/>
        <dbReference type="Rhea" id="RHEA-COMP:10485"/>
        <dbReference type="ChEBI" id="CHEBI:17319"/>
        <dbReference type="ChEBI" id="CHEBI:33737"/>
        <dbReference type="ChEBI" id="CHEBI:33738"/>
        <dbReference type="ChEBI" id="CHEBI:57844"/>
        <dbReference type="ChEBI" id="CHEBI:57856"/>
        <dbReference type="ChEBI" id="CHEBI:59789"/>
        <dbReference type="ChEBI" id="CHEBI:74411"/>
        <dbReference type="ChEBI" id="CHEBI:74497"/>
        <dbReference type="EC" id="2.1.1.192"/>
    </reaction>
</comment>
<keyword evidence="4 14" id="KW-0963">Cytoplasm</keyword>
<dbReference type="EMBL" id="AP024233">
    <property type="protein sequence ID" value="BCO09072.1"/>
    <property type="molecule type" value="Genomic_DNA"/>
</dbReference>
<evidence type="ECO:0000256" key="7">
    <source>
        <dbReference type="ARBA" id="ARBA00022679"/>
    </source>
</evidence>
<dbReference type="InterPro" id="IPR013785">
    <property type="entry name" value="Aldolase_TIM"/>
</dbReference>
<dbReference type="InterPro" id="IPR040072">
    <property type="entry name" value="Methyltransferase_A"/>
</dbReference>
<dbReference type="KEGG" id="ddu:GF1_14480"/>
<evidence type="ECO:0000256" key="9">
    <source>
        <dbReference type="ARBA" id="ARBA00022694"/>
    </source>
</evidence>
<dbReference type="FunFam" id="3.20.20.70:FF:000014">
    <property type="entry name" value="Probable dual-specificity RNA methyltransferase RlmN"/>
    <property type="match status" value="1"/>
</dbReference>
<gene>
    <name evidence="14 16" type="primary">rlmN</name>
    <name evidence="16" type="ORF">GF1_14480</name>
</gene>
<keyword evidence="12 14" id="KW-0411">Iron-sulfur</keyword>
<comment type="similarity">
    <text evidence="2 14">Belongs to the radical SAM superfamily. RlmN family.</text>
</comment>